<name>A0A554WD95_9BURK</name>
<dbReference type="SMART" id="SM00363">
    <property type="entry name" value="S4"/>
    <property type="match status" value="1"/>
</dbReference>
<evidence type="ECO:0000256" key="5">
    <source>
        <dbReference type="PROSITE-ProRule" id="PRU00182"/>
    </source>
</evidence>
<dbReference type="Pfam" id="PF00849">
    <property type="entry name" value="PseudoU_synth_2"/>
    <property type="match status" value="1"/>
</dbReference>
<protein>
    <recommendedName>
        <fullName evidence="6">Pseudouridine synthase</fullName>
        <ecNumber evidence="6">5.4.99.-</ecNumber>
    </recommendedName>
</protein>
<feature type="active site" evidence="4">
    <location>
        <position position="156"/>
    </location>
</feature>
<dbReference type="InterPro" id="IPR006145">
    <property type="entry name" value="PsdUridine_synth_RsuA/RluA"/>
</dbReference>
<comment type="catalytic activity">
    <reaction evidence="6">
        <text>a uridine in RNA = a pseudouridine in RNA</text>
        <dbReference type="Rhea" id="RHEA:48348"/>
        <dbReference type="Rhea" id="RHEA-COMP:12068"/>
        <dbReference type="Rhea" id="RHEA-COMP:12069"/>
        <dbReference type="ChEBI" id="CHEBI:65314"/>
        <dbReference type="ChEBI" id="CHEBI:65315"/>
    </reaction>
</comment>
<dbReference type="GO" id="GO:0160140">
    <property type="term" value="F:23S rRNA pseudouridine(1911/1915/1917) synthase activity"/>
    <property type="evidence" value="ECO:0007669"/>
    <property type="project" value="UniProtKB-EC"/>
</dbReference>
<dbReference type="SUPFAM" id="SSF55174">
    <property type="entry name" value="Alpha-L RNA-binding motif"/>
    <property type="match status" value="1"/>
</dbReference>
<dbReference type="CDD" id="cd00165">
    <property type="entry name" value="S4"/>
    <property type="match status" value="1"/>
</dbReference>
<dbReference type="GO" id="GO:0003723">
    <property type="term" value="F:RNA binding"/>
    <property type="evidence" value="ECO:0007669"/>
    <property type="project" value="UniProtKB-KW"/>
</dbReference>
<dbReference type="InterPro" id="IPR002942">
    <property type="entry name" value="S4_RNA-bd"/>
</dbReference>
<proteinExistence type="inferred from homology"/>
<dbReference type="InterPro" id="IPR006225">
    <property type="entry name" value="PsdUridine_synth_RluC/D"/>
</dbReference>
<reference evidence="8 9" key="1">
    <citation type="submission" date="2019-07" db="EMBL/GenBank/DDBJ databases">
        <title>Tepidimonas alkaliphilus YIM 72238 draft genome.</title>
        <authorList>
            <person name="Da Costa M.S."/>
            <person name="Froufe H.J.C."/>
            <person name="Egas C."/>
            <person name="Albuquerque L."/>
        </authorList>
    </citation>
    <scope>NUCLEOTIDE SEQUENCE [LARGE SCALE GENOMIC DNA]</scope>
    <source>
        <strain evidence="8 9">YIM 72238</strain>
    </source>
</reference>
<comment type="caution">
    <text evidence="8">The sequence shown here is derived from an EMBL/GenBank/DDBJ whole genome shotgun (WGS) entry which is preliminary data.</text>
</comment>
<evidence type="ECO:0000313" key="8">
    <source>
        <dbReference type="EMBL" id="TSE21560.1"/>
    </source>
</evidence>
<dbReference type="Proteomes" id="UP000315736">
    <property type="component" value="Unassembled WGS sequence"/>
</dbReference>
<comment type="similarity">
    <text evidence="1 6">Belongs to the pseudouridine synthase RluA family.</text>
</comment>
<keyword evidence="5" id="KW-0694">RNA-binding</keyword>
<dbReference type="RefSeq" id="WP_143889187.1">
    <property type="nucleotide sequence ID" value="NZ_VJNB01000001.1"/>
</dbReference>
<sequence length="346" mass="37438">MRQSIIEIDHADDMLDEASVETRVLRVDADGHGQRLDRWLAQVMPGLSRSYWQTGIEQGHVSVDGLPVTKCARRLAAGQTVTVQLHPVPQAQAYAPQPMPLSVVHEDDHLLVLDKPAGLVVHPGAGHWSGTLLNGLLAYHPGAAGLPRAGIVHRLDKDTSGLMVVAKSPHAYETLVAAIAARQVQRLYVALAWGAWRRPAQCTVEAPIGRDPRQRLRMAVLACGGAGARAARTDLRVLDGHASMTLLACRLHTGRTHQIRVHLAWLGHPLVGDALYGGRAFDGLSRQALHAAQLGLRHPVTGAWQVWRSALPHDLAQALQRSGLHYNAALLDEHEPGGASGDRAWI</sequence>
<feature type="domain" description="RNA-binding S4" evidence="7">
    <location>
        <begin position="34"/>
        <end position="93"/>
    </location>
</feature>
<dbReference type="PROSITE" id="PS01129">
    <property type="entry name" value="PSI_RLU"/>
    <property type="match status" value="1"/>
</dbReference>
<dbReference type="OrthoDB" id="9785808at2"/>
<dbReference type="PANTHER" id="PTHR21600">
    <property type="entry name" value="MITOCHONDRIAL RNA PSEUDOURIDINE SYNTHASE"/>
    <property type="match status" value="1"/>
</dbReference>
<evidence type="ECO:0000259" key="7">
    <source>
        <dbReference type="SMART" id="SM00363"/>
    </source>
</evidence>
<dbReference type="EC" id="5.4.99.-" evidence="6"/>
<evidence type="ECO:0000256" key="1">
    <source>
        <dbReference type="ARBA" id="ARBA00010876"/>
    </source>
</evidence>
<evidence type="ECO:0000256" key="3">
    <source>
        <dbReference type="ARBA" id="ARBA00036882"/>
    </source>
</evidence>
<dbReference type="EMBL" id="VJNB01000001">
    <property type="protein sequence ID" value="TSE21560.1"/>
    <property type="molecule type" value="Genomic_DNA"/>
</dbReference>
<evidence type="ECO:0000256" key="2">
    <source>
        <dbReference type="ARBA" id="ARBA00023235"/>
    </source>
</evidence>
<dbReference type="Gene3D" id="3.30.2350.10">
    <property type="entry name" value="Pseudouridine synthase"/>
    <property type="match status" value="1"/>
</dbReference>
<dbReference type="SUPFAM" id="SSF55120">
    <property type="entry name" value="Pseudouridine synthase"/>
    <property type="match status" value="1"/>
</dbReference>
<comment type="function">
    <text evidence="6">Responsible for synthesis of pseudouridine from uracil.</text>
</comment>
<dbReference type="CDD" id="cd02869">
    <property type="entry name" value="PseudoU_synth_RluA_like"/>
    <property type="match status" value="1"/>
</dbReference>
<keyword evidence="2 6" id="KW-0413">Isomerase</keyword>
<dbReference type="InterPro" id="IPR020103">
    <property type="entry name" value="PsdUridine_synth_cat_dom_sf"/>
</dbReference>
<evidence type="ECO:0000313" key="9">
    <source>
        <dbReference type="Proteomes" id="UP000315736"/>
    </source>
</evidence>
<comment type="catalytic activity">
    <reaction evidence="3">
        <text>uridine(1911/1915/1917) in 23S rRNA = pseudouridine(1911/1915/1917) in 23S rRNA</text>
        <dbReference type="Rhea" id="RHEA:42524"/>
        <dbReference type="Rhea" id="RHEA-COMP:10097"/>
        <dbReference type="Rhea" id="RHEA-COMP:10098"/>
        <dbReference type="ChEBI" id="CHEBI:65314"/>
        <dbReference type="ChEBI" id="CHEBI:65315"/>
        <dbReference type="EC" id="5.4.99.23"/>
    </reaction>
</comment>
<dbReference type="InterPro" id="IPR050188">
    <property type="entry name" value="RluA_PseudoU_synthase"/>
</dbReference>
<dbReference type="GO" id="GO:0000455">
    <property type="term" value="P:enzyme-directed rRNA pseudouridine synthesis"/>
    <property type="evidence" value="ECO:0007669"/>
    <property type="project" value="TreeGrafter"/>
</dbReference>
<dbReference type="NCBIfam" id="TIGR00005">
    <property type="entry name" value="rluA_subfam"/>
    <property type="match status" value="1"/>
</dbReference>
<dbReference type="AlphaFoldDB" id="A0A554WD95"/>
<dbReference type="InterPro" id="IPR036986">
    <property type="entry name" value="S4_RNA-bd_sf"/>
</dbReference>
<dbReference type="InterPro" id="IPR006224">
    <property type="entry name" value="PsdUridine_synth_RluA-like_CS"/>
</dbReference>
<dbReference type="PANTHER" id="PTHR21600:SF44">
    <property type="entry name" value="RIBOSOMAL LARGE SUBUNIT PSEUDOURIDINE SYNTHASE D"/>
    <property type="match status" value="1"/>
</dbReference>
<accession>A0A554WD95</accession>
<gene>
    <name evidence="8" type="primary">rluD</name>
    <name evidence="8" type="ORF">Talka_00235</name>
</gene>
<evidence type="ECO:0000256" key="6">
    <source>
        <dbReference type="RuleBase" id="RU362028"/>
    </source>
</evidence>
<dbReference type="PROSITE" id="PS50889">
    <property type="entry name" value="S4"/>
    <property type="match status" value="1"/>
</dbReference>
<organism evidence="8 9">
    <name type="scientific">Tepidimonas alkaliphilus</name>
    <dbReference type="NCBI Taxonomy" id="2588942"/>
    <lineage>
        <taxon>Bacteria</taxon>
        <taxon>Pseudomonadati</taxon>
        <taxon>Pseudomonadota</taxon>
        <taxon>Betaproteobacteria</taxon>
        <taxon>Burkholderiales</taxon>
        <taxon>Tepidimonas</taxon>
    </lineage>
</organism>
<dbReference type="Pfam" id="PF01479">
    <property type="entry name" value="S4"/>
    <property type="match status" value="1"/>
</dbReference>
<evidence type="ECO:0000256" key="4">
    <source>
        <dbReference type="PIRSR" id="PIRSR606225-1"/>
    </source>
</evidence>
<dbReference type="Gene3D" id="3.10.290.10">
    <property type="entry name" value="RNA-binding S4 domain"/>
    <property type="match status" value="1"/>
</dbReference>
<keyword evidence="9" id="KW-1185">Reference proteome</keyword>